<evidence type="ECO:0000256" key="4">
    <source>
        <dbReference type="SAM" id="Phobius"/>
    </source>
</evidence>
<dbReference type="InterPro" id="IPR011659">
    <property type="entry name" value="WD40"/>
</dbReference>
<dbReference type="Pfam" id="PF00486">
    <property type="entry name" value="Trans_reg_C"/>
    <property type="match status" value="1"/>
</dbReference>
<dbReference type="Pfam" id="PF07676">
    <property type="entry name" value="PD40"/>
    <property type="match status" value="2"/>
</dbReference>
<keyword evidence="4" id="KW-0812">Transmembrane</keyword>
<evidence type="ECO:0000256" key="1">
    <source>
        <dbReference type="ARBA" id="ARBA00009820"/>
    </source>
</evidence>
<organism evidence="6 7">
    <name type="scientific">Fluctibacter halophilus</name>
    <dbReference type="NCBI Taxonomy" id="226011"/>
    <lineage>
        <taxon>Bacteria</taxon>
        <taxon>Pseudomonadati</taxon>
        <taxon>Pseudomonadota</taxon>
        <taxon>Gammaproteobacteria</taxon>
        <taxon>Alteromonadales</taxon>
        <taxon>Alteromonadaceae</taxon>
        <taxon>Fluctibacter</taxon>
    </lineage>
</organism>
<dbReference type="Gene3D" id="2.120.10.30">
    <property type="entry name" value="TolB, C-terminal domain"/>
    <property type="match status" value="2"/>
</dbReference>
<dbReference type="InterPro" id="IPR011042">
    <property type="entry name" value="6-blade_b-propeller_TolB-like"/>
</dbReference>
<dbReference type="InterPro" id="IPR036388">
    <property type="entry name" value="WH-like_DNA-bd_sf"/>
</dbReference>
<keyword evidence="2 3" id="KW-0238">DNA-binding</keyword>
<sequence>MPAKTKLYINDFLIDLPRSLIIRGEQQVQVEPKVLKVLYCLASRQNEVVTHQEIMQHAWAGMEVVPNALQRCIAILRKELGDDAKSPHVIFTHPKIGYRLNAEVRWLDENTTPLKLPSTPNLPKGWGIKVTAFTLAGITAILFLSMFDFLPGRQSQQYTEIQTLTQTDAHESQAIYSPDGHYIVFNRYAGGCKSHLWARQLATGQETQLTAVAAKYSGASYTVDGRELIFAVSSDCETAAQNVSDWFDDGQCRSVATLDFSLALKTPQKPVLRHQCQAEYVYMPKALSNHQYVFLQSVDGQNQMVQYNDLTQVHQVIYAPDDEYLYHFDYAPEERKLVVFGRDQTGHPVMTFLDHRGHVQSREAIRLLPGMHPDVQIKGKFSPDADYLYAVINSALFHIGLNGDMQAIKTPADNIVEADMHPISNAMLVIQGGKDVDIAQISLFDKPRAQLRNDVNETNLPFKSFARTRAQEHLARYQPIGELIAFLSDRSGSDQVWIWDNHKAFQLSDESPRNPIRSYAWAPDGRSLAWASTTGLVISDLEGMRQHYPTHQPITAVLGWVEQEQLLVTLNDPVPGALYQLDLSKNTLTPYHLQRIVNAWQVNDQIIFSNVKGEVFVRALDPHIPGVSRLSALNGDALFVHKQKLYSADKSSFVLNEYSTDGTFIRPVIQLTPTTWKVLDLKDGKLLLSQYVNINQEVAELQ</sequence>
<name>A0ABS8G8Q6_9ALTE</name>
<dbReference type="RefSeq" id="WP_229160530.1">
    <property type="nucleotide sequence ID" value="NZ_JAJEWP010000002.1"/>
</dbReference>
<dbReference type="InterPro" id="IPR016032">
    <property type="entry name" value="Sig_transdc_resp-reg_C-effctor"/>
</dbReference>
<dbReference type="PANTHER" id="PTHR36842:SF1">
    <property type="entry name" value="PROTEIN TOLB"/>
    <property type="match status" value="1"/>
</dbReference>
<evidence type="ECO:0000256" key="3">
    <source>
        <dbReference type="PROSITE-ProRule" id="PRU01091"/>
    </source>
</evidence>
<dbReference type="SUPFAM" id="SSF82171">
    <property type="entry name" value="DPP6 N-terminal domain-like"/>
    <property type="match status" value="2"/>
</dbReference>
<dbReference type="SMART" id="SM00862">
    <property type="entry name" value="Trans_reg_C"/>
    <property type="match status" value="1"/>
</dbReference>
<reference evidence="6 7" key="1">
    <citation type="submission" date="2021-10" db="EMBL/GenBank/DDBJ databases">
        <title>Draft genome of Aestuariibacter halophilus JC2043.</title>
        <authorList>
            <person name="Emsley S.A."/>
            <person name="Pfannmuller K.M."/>
            <person name="Ushijima B."/>
            <person name="Saw J.H."/>
            <person name="Videau P."/>
        </authorList>
    </citation>
    <scope>NUCLEOTIDE SEQUENCE [LARGE SCALE GENOMIC DNA]</scope>
    <source>
        <strain evidence="6 7">JC2043</strain>
    </source>
</reference>
<dbReference type="PANTHER" id="PTHR36842">
    <property type="entry name" value="PROTEIN TOLB HOMOLOG"/>
    <property type="match status" value="1"/>
</dbReference>
<evidence type="ECO:0000313" key="7">
    <source>
        <dbReference type="Proteomes" id="UP001520878"/>
    </source>
</evidence>
<feature type="DNA-binding region" description="OmpR/PhoB-type" evidence="3">
    <location>
        <begin position="4"/>
        <end position="102"/>
    </location>
</feature>
<dbReference type="Gene3D" id="1.10.10.10">
    <property type="entry name" value="Winged helix-like DNA-binding domain superfamily/Winged helix DNA-binding domain"/>
    <property type="match status" value="1"/>
</dbReference>
<protein>
    <submittedName>
        <fullName evidence="6">Winged helix-turn-helix domain-containing protein</fullName>
    </submittedName>
</protein>
<keyword evidence="7" id="KW-1185">Reference proteome</keyword>
<keyword evidence="4" id="KW-0472">Membrane</keyword>
<evidence type="ECO:0000313" key="6">
    <source>
        <dbReference type="EMBL" id="MCC2616818.1"/>
    </source>
</evidence>
<evidence type="ECO:0000256" key="2">
    <source>
        <dbReference type="ARBA" id="ARBA00023125"/>
    </source>
</evidence>
<feature type="transmembrane region" description="Helical" evidence="4">
    <location>
        <begin position="126"/>
        <end position="147"/>
    </location>
</feature>
<feature type="domain" description="OmpR/PhoB-type" evidence="5">
    <location>
        <begin position="4"/>
        <end position="102"/>
    </location>
</feature>
<dbReference type="CDD" id="cd00383">
    <property type="entry name" value="trans_reg_C"/>
    <property type="match status" value="1"/>
</dbReference>
<gene>
    <name evidence="6" type="ORF">LJ739_11250</name>
</gene>
<dbReference type="PROSITE" id="PS51755">
    <property type="entry name" value="OMPR_PHOB"/>
    <property type="match status" value="1"/>
</dbReference>
<dbReference type="SUPFAM" id="SSF46894">
    <property type="entry name" value="C-terminal effector domain of the bipartite response regulators"/>
    <property type="match status" value="1"/>
</dbReference>
<dbReference type="InterPro" id="IPR001867">
    <property type="entry name" value="OmpR/PhoB-type_DNA-bd"/>
</dbReference>
<dbReference type="Proteomes" id="UP001520878">
    <property type="component" value="Unassembled WGS sequence"/>
</dbReference>
<evidence type="ECO:0000259" key="5">
    <source>
        <dbReference type="PROSITE" id="PS51755"/>
    </source>
</evidence>
<proteinExistence type="inferred from homology"/>
<comment type="caution">
    <text evidence="6">The sequence shown here is derived from an EMBL/GenBank/DDBJ whole genome shotgun (WGS) entry which is preliminary data.</text>
</comment>
<dbReference type="EMBL" id="JAJEWP010000002">
    <property type="protein sequence ID" value="MCC2616818.1"/>
    <property type="molecule type" value="Genomic_DNA"/>
</dbReference>
<accession>A0ABS8G8Q6</accession>
<comment type="similarity">
    <text evidence="1">Belongs to the TolB family.</text>
</comment>
<keyword evidence="4" id="KW-1133">Transmembrane helix</keyword>